<evidence type="ECO:0000313" key="2">
    <source>
        <dbReference type="Proteomes" id="UP000886595"/>
    </source>
</evidence>
<proteinExistence type="predicted"/>
<organism evidence="1 2">
    <name type="scientific">Brassica carinata</name>
    <name type="common">Ethiopian mustard</name>
    <name type="synonym">Abyssinian cabbage</name>
    <dbReference type="NCBI Taxonomy" id="52824"/>
    <lineage>
        <taxon>Eukaryota</taxon>
        <taxon>Viridiplantae</taxon>
        <taxon>Streptophyta</taxon>
        <taxon>Embryophyta</taxon>
        <taxon>Tracheophyta</taxon>
        <taxon>Spermatophyta</taxon>
        <taxon>Magnoliopsida</taxon>
        <taxon>eudicotyledons</taxon>
        <taxon>Gunneridae</taxon>
        <taxon>Pentapetalae</taxon>
        <taxon>rosids</taxon>
        <taxon>malvids</taxon>
        <taxon>Brassicales</taxon>
        <taxon>Brassicaceae</taxon>
        <taxon>Brassiceae</taxon>
        <taxon>Brassica</taxon>
    </lineage>
</organism>
<dbReference type="EMBL" id="JAAMPC010000009">
    <property type="protein sequence ID" value="KAG2292699.1"/>
    <property type="molecule type" value="Genomic_DNA"/>
</dbReference>
<gene>
    <name evidence="1" type="ORF">Bca52824_039368</name>
</gene>
<evidence type="ECO:0000313" key="1">
    <source>
        <dbReference type="EMBL" id="KAG2292699.1"/>
    </source>
</evidence>
<comment type="caution">
    <text evidence="1">The sequence shown here is derived from an EMBL/GenBank/DDBJ whole genome shotgun (WGS) entry which is preliminary data.</text>
</comment>
<dbReference type="AlphaFoldDB" id="A0A8X7RP85"/>
<dbReference type="Proteomes" id="UP000886595">
    <property type="component" value="Unassembled WGS sequence"/>
</dbReference>
<reference evidence="1 2" key="1">
    <citation type="submission" date="2020-02" db="EMBL/GenBank/DDBJ databases">
        <authorList>
            <person name="Ma Q."/>
            <person name="Huang Y."/>
            <person name="Song X."/>
            <person name="Pei D."/>
        </authorList>
    </citation>
    <scope>NUCLEOTIDE SEQUENCE [LARGE SCALE GENOMIC DNA]</scope>
    <source>
        <strain evidence="1">Sxm20200214</strain>
        <tissue evidence="1">Leaf</tissue>
    </source>
</reference>
<accession>A0A8X7RP85</accession>
<sequence length="80" mass="9513">MTVRKKLDRCDVYLMTLGEKTVAEERECSKEENFLWRIIVAQLLFFSTMTVRKKPDRCDVYLMTVGEKTVVEERECSKEE</sequence>
<protein>
    <submittedName>
        <fullName evidence="1">Uncharacterized protein</fullName>
    </submittedName>
</protein>
<keyword evidence="2" id="KW-1185">Reference proteome</keyword>
<name>A0A8X7RP85_BRACI</name>